<evidence type="ECO:0000313" key="10">
    <source>
        <dbReference type="Proteomes" id="UP000239549"/>
    </source>
</evidence>
<evidence type="ECO:0000256" key="6">
    <source>
        <dbReference type="ARBA" id="ARBA00022989"/>
    </source>
</evidence>
<dbReference type="InterPro" id="IPR006741">
    <property type="entry name" value="AgrB"/>
</dbReference>
<dbReference type="GO" id="GO:0008233">
    <property type="term" value="F:peptidase activity"/>
    <property type="evidence" value="ECO:0007669"/>
    <property type="project" value="UniProtKB-KW"/>
</dbReference>
<keyword evidence="5" id="KW-0378">Hydrolase</keyword>
<evidence type="ECO:0000256" key="3">
    <source>
        <dbReference type="ARBA" id="ARBA00022670"/>
    </source>
</evidence>
<feature type="transmembrane region" description="Helical" evidence="8">
    <location>
        <begin position="33"/>
        <end position="58"/>
    </location>
</feature>
<keyword evidence="7 8" id="KW-0472">Membrane</keyword>
<organism evidence="9 10">
    <name type="scientific">Desulfocucumis palustris</name>
    <dbReference type="NCBI Taxonomy" id="1898651"/>
    <lineage>
        <taxon>Bacteria</taxon>
        <taxon>Bacillati</taxon>
        <taxon>Bacillota</taxon>
        <taxon>Clostridia</taxon>
        <taxon>Eubacteriales</taxon>
        <taxon>Desulfocucumaceae</taxon>
        <taxon>Desulfocucumis</taxon>
    </lineage>
</organism>
<dbReference type="RefSeq" id="WP_104372608.1">
    <property type="nucleotide sequence ID" value="NZ_BFAV01000138.1"/>
</dbReference>
<dbReference type="GO" id="GO:0009372">
    <property type="term" value="P:quorum sensing"/>
    <property type="evidence" value="ECO:0007669"/>
    <property type="project" value="UniProtKB-KW"/>
</dbReference>
<name>A0A2L2XDN2_9FIRM</name>
<gene>
    <name evidence="9" type="ORF">DCCM_3437</name>
</gene>
<feature type="transmembrane region" description="Helical" evidence="8">
    <location>
        <begin position="79"/>
        <end position="98"/>
    </location>
</feature>
<keyword evidence="3" id="KW-0645">Protease</keyword>
<keyword evidence="4 8" id="KW-0812">Transmembrane</keyword>
<dbReference type="OrthoDB" id="2854767at2"/>
<evidence type="ECO:0000256" key="4">
    <source>
        <dbReference type="ARBA" id="ARBA00022692"/>
    </source>
</evidence>
<evidence type="ECO:0000256" key="5">
    <source>
        <dbReference type="ARBA" id="ARBA00022801"/>
    </source>
</evidence>
<dbReference type="Proteomes" id="UP000239549">
    <property type="component" value="Unassembled WGS sequence"/>
</dbReference>
<evidence type="ECO:0000256" key="1">
    <source>
        <dbReference type="ARBA" id="ARBA00022475"/>
    </source>
</evidence>
<feature type="transmembrane region" description="Helical" evidence="8">
    <location>
        <begin position="104"/>
        <end position="124"/>
    </location>
</feature>
<proteinExistence type="predicted"/>
<keyword evidence="6 8" id="KW-1133">Transmembrane helix</keyword>
<evidence type="ECO:0000256" key="7">
    <source>
        <dbReference type="ARBA" id="ARBA00023136"/>
    </source>
</evidence>
<protein>
    <submittedName>
        <fullName evidence="9">Accessory gene regulator B</fullName>
    </submittedName>
</protein>
<evidence type="ECO:0000313" key="9">
    <source>
        <dbReference type="EMBL" id="GBF34325.1"/>
    </source>
</evidence>
<comment type="caution">
    <text evidence="9">The sequence shown here is derived from an EMBL/GenBank/DDBJ whole genome shotgun (WGS) entry which is preliminary data.</text>
</comment>
<dbReference type="GO" id="GO:0006508">
    <property type="term" value="P:proteolysis"/>
    <property type="evidence" value="ECO:0007669"/>
    <property type="project" value="UniProtKB-KW"/>
</dbReference>
<dbReference type="AlphaFoldDB" id="A0A2L2XDN2"/>
<keyword evidence="10" id="KW-1185">Reference proteome</keyword>
<dbReference type="Pfam" id="PF04647">
    <property type="entry name" value="AgrB"/>
    <property type="match status" value="1"/>
</dbReference>
<keyword evidence="1" id="KW-1003">Cell membrane</keyword>
<accession>A0A2L2XDN2</accession>
<dbReference type="SMART" id="SM00793">
    <property type="entry name" value="AgrB"/>
    <property type="match status" value="1"/>
</dbReference>
<evidence type="ECO:0000256" key="8">
    <source>
        <dbReference type="SAM" id="Phobius"/>
    </source>
</evidence>
<evidence type="ECO:0000256" key="2">
    <source>
        <dbReference type="ARBA" id="ARBA00022654"/>
    </source>
</evidence>
<reference evidence="10" key="1">
    <citation type="submission" date="2018-02" db="EMBL/GenBank/DDBJ databases">
        <title>Genome sequence of Desulfocucumis palustris strain NAW-5.</title>
        <authorList>
            <person name="Watanabe M."/>
            <person name="Kojima H."/>
            <person name="Fukui M."/>
        </authorList>
    </citation>
    <scope>NUCLEOTIDE SEQUENCE [LARGE SCALE GENOMIC DNA]</scope>
    <source>
        <strain evidence="10">NAW-5</strain>
    </source>
</reference>
<feature type="transmembrane region" description="Helical" evidence="8">
    <location>
        <begin position="145"/>
        <end position="165"/>
    </location>
</feature>
<keyword evidence="2" id="KW-0673">Quorum sensing</keyword>
<feature type="transmembrane region" description="Helical" evidence="8">
    <location>
        <begin position="171"/>
        <end position="190"/>
    </location>
</feature>
<dbReference type="GO" id="GO:0016020">
    <property type="term" value="C:membrane"/>
    <property type="evidence" value="ECO:0007669"/>
    <property type="project" value="InterPro"/>
</dbReference>
<sequence length="207" mass="22578">MIKEYSVKIGEYLACELSLDQRNKNITVFGLEVIIGAIVKSCVFLVIAFSLGVFYEALAVTIVKSSLRWVAGGPHCSSFFNCTIVSSSLIFGFTWIGFLLADIILLKQSMIAVFLFALAVNLLYAPSDPPQKPINNPGKKILLKLVVCAQLAGYMLIVNLNILPSDIACCILMGILLESLTLFPPGAGLIQRLDQLMTRSSERRCAA</sequence>
<dbReference type="EMBL" id="BFAV01000138">
    <property type="protein sequence ID" value="GBF34325.1"/>
    <property type="molecule type" value="Genomic_DNA"/>
</dbReference>